<dbReference type="GO" id="GO:0005634">
    <property type="term" value="C:nucleus"/>
    <property type="evidence" value="ECO:0007669"/>
    <property type="project" value="TreeGrafter"/>
</dbReference>
<name>A0A067JSQ2_JATCU</name>
<dbReference type="Gene3D" id="1.10.472.30">
    <property type="entry name" value="Transcription elongation factor S-II, central domain"/>
    <property type="match status" value="1"/>
</dbReference>
<feature type="compositionally biased region" description="Polar residues" evidence="1">
    <location>
        <begin position="195"/>
        <end position="214"/>
    </location>
</feature>
<feature type="region of interest" description="Disordered" evidence="1">
    <location>
        <begin position="1006"/>
        <end position="1051"/>
    </location>
</feature>
<feature type="region of interest" description="Disordered" evidence="1">
    <location>
        <begin position="163"/>
        <end position="220"/>
    </location>
</feature>
<feature type="compositionally biased region" description="Polar residues" evidence="1">
    <location>
        <begin position="623"/>
        <end position="639"/>
    </location>
</feature>
<dbReference type="Proteomes" id="UP000027138">
    <property type="component" value="Unassembled WGS sequence"/>
</dbReference>
<dbReference type="SMART" id="SM00510">
    <property type="entry name" value="TFS2M"/>
    <property type="match status" value="1"/>
</dbReference>
<dbReference type="EMBL" id="KK914972">
    <property type="protein sequence ID" value="KDP25828.1"/>
    <property type="molecule type" value="Genomic_DNA"/>
</dbReference>
<accession>A0A067JSQ2</accession>
<feature type="compositionally biased region" description="Polar residues" evidence="1">
    <location>
        <begin position="232"/>
        <end position="265"/>
    </location>
</feature>
<dbReference type="STRING" id="180498.A0A067JSQ2"/>
<dbReference type="GO" id="GO:0006351">
    <property type="term" value="P:DNA-templated transcription"/>
    <property type="evidence" value="ECO:0007669"/>
    <property type="project" value="InterPro"/>
</dbReference>
<evidence type="ECO:0000259" key="2">
    <source>
        <dbReference type="PROSITE" id="PS51321"/>
    </source>
</evidence>
<evidence type="ECO:0000256" key="1">
    <source>
        <dbReference type="SAM" id="MobiDB-lite"/>
    </source>
</evidence>
<gene>
    <name evidence="3" type="ORF">JCGZ_22550</name>
</gene>
<feature type="region of interest" description="Disordered" evidence="1">
    <location>
        <begin position="922"/>
        <end position="968"/>
    </location>
</feature>
<feature type="compositionally biased region" description="Polar residues" evidence="1">
    <location>
        <begin position="276"/>
        <end position="285"/>
    </location>
</feature>
<dbReference type="PANTHER" id="PTHR11477:SF20">
    <property type="entry name" value="SPOC DOMAIN _ TRANSCRIPTION ELONGATION FACTOR S-II PROTEIN"/>
    <property type="match status" value="1"/>
</dbReference>
<reference evidence="3 4" key="1">
    <citation type="journal article" date="2014" name="PLoS ONE">
        <title>Global Analysis of Gene Expression Profiles in Physic Nut (Jatropha curcas L.) Seedlings Exposed to Salt Stress.</title>
        <authorList>
            <person name="Zhang L."/>
            <person name="Zhang C."/>
            <person name="Wu P."/>
            <person name="Chen Y."/>
            <person name="Li M."/>
            <person name="Jiang H."/>
            <person name="Wu G."/>
        </authorList>
    </citation>
    <scope>NUCLEOTIDE SEQUENCE [LARGE SCALE GENOMIC DNA]</scope>
    <source>
        <strain evidence="4">cv. GZQX0401</strain>
        <tissue evidence="3">Young leaves</tissue>
    </source>
</reference>
<dbReference type="Pfam" id="PF07500">
    <property type="entry name" value="TFIIS_M"/>
    <property type="match status" value="1"/>
</dbReference>
<dbReference type="KEGG" id="jcu:105645456"/>
<feature type="region of interest" description="Disordered" evidence="1">
    <location>
        <begin position="582"/>
        <end position="658"/>
    </location>
</feature>
<evidence type="ECO:0000313" key="4">
    <source>
        <dbReference type="Proteomes" id="UP000027138"/>
    </source>
</evidence>
<protein>
    <recommendedName>
        <fullName evidence="2">TFIIS central domain-containing protein</fullName>
    </recommendedName>
</protein>
<evidence type="ECO:0000313" key="3">
    <source>
        <dbReference type="EMBL" id="KDP25828.1"/>
    </source>
</evidence>
<dbReference type="CDD" id="cd21538">
    <property type="entry name" value="SPOC_TFIIS"/>
    <property type="match status" value="1"/>
</dbReference>
<feature type="compositionally biased region" description="Basic residues" evidence="1">
    <location>
        <begin position="813"/>
        <end position="828"/>
    </location>
</feature>
<dbReference type="InterPro" id="IPR012921">
    <property type="entry name" value="SPOC_C"/>
</dbReference>
<dbReference type="SUPFAM" id="SSF46942">
    <property type="entry name" value="Elongation factor TFIIS domain 2"/>
    <property type="match status" value="1"/>
</dbReference>
<organism evidence="3 4">
    <name type="scientific">Jatropha curcas</name>
    <name type="common">Barbados nut</name>
    <dbReference type="NCBI Taxonomy" id="180498"/>
    <lineage>
        <taxon>Eukaryota</taxon>
        <taxon>Viridiplantae</taxon>
        <taxon>Streptophyta</taxon>
        <taxon>Embryophyta</taxon>
        <taxon>Tracheophyta</taxon>
        <taxon>Spermatophyta</taxon>
        <taxon>Magnoliopsida</taxon>
        <taxon>eudicotyledons</taxon>
        <taxon>Gunneridae</taxon>
        <taxon>Pentapetalae</taxon>
        <taxon>rosids</taxon>
        <taxon>fabids</taxon>
        <taxon>Malpighiales</taxon>
        <taxon>Euphorbiaceae</taxon>
        <taxon>Crotonoideae</taxon>
        <taxon>Jatropheae</taxon>
        <taxon>Jatropha</taxon>
    </lineage>
</organism>
<dbReference type="PROSITE" id="PS51321">
    <property type="entry name" value="TFIIS_CENTRAL"/>
    <property type="match status" value="1"/>
</dbReference>
<proteinExistence type="predicted"/>
<feature type="compositionally biased region" description="Polar residues" evidence="1">
    <location>
        <begin position="877"/>
        <end position="904"/>
    </location>
</feature>
<sequence length="1051" mass="116108">MSNNLLSQQLSMQSIQMGQLEPISSKLDSSMQMGMMGQGINGPALQQMSVSNMQMGMMGPGSTGALSQQISVSNMQMGQMNPQVYRMASEQFLLPSKQLGQMETMMNNVVQQPSILNKRKAPMESTSNNPELQKLSMSNKRLIQLEHRPWLQQISTSNKLPVQMQPQSNFNTSGLHRSQVLPKKPTSGKAGLQQLPVQKNQSGQPSPKVSNESSESVRSKLRESLAAALALVSQQQDRNSSEGIKSKNETASTEVPMQEQKVSVSTRDDPVAQKCSDGQSLSPEISSNTGDYMQTSKNNSHDCQSNISLRDEDASFSDSFFIKDELLQGNGLSWVLEPDMGLAEKRDFETIEKQPEQKDFSRDNGRQLLPSPEILASKIEAELYKLFGGVNKKYKEKGRSLLFNLKDRNNPELRERVMSGEILPDRLCSMTAEELASKELSEWRIAKAEELAQMVVLPDSDGDMRRLVKKTHKGEFQVEVEPQDSVSVEVAVGSSSLTSLSRTRPKPKDKASSTSEPDQIKNKGKNAANEKSKSEDDNVLMIPSNEGNDLMQGLMVDDELKDSEFLPPIVSLDEFMESLNSEPPFVNLPVDNGKTTSVSDKDNPQAGPESKSPDGTLKDAADDTTSGKPNITDVTNTNSDADKKSINNHVKPGTPLVDVPKGERVWEGSLQLNISATASVIGVYKSGEKTSAKDWPGFIDIKGRVRLDAFEKFLQELPMSRSRAVMAVHFVCKDGSAESLSEVAESYVLDGRVGFGEPAPGVELYFCPPHSKTIEMLGKVLSKDQIDAINTIDNGLIGVIVWRKPQITSTMSSHHKHNSKKQHLTSSRRHQEKDSNANVKFSHVGPNSQHIEDDDDDVPPGFGPPAARDEDDLPEFNFSSGSITPRPRFSNQMASFHSHAQTPSRPVEQMRQLVQRYGQPITTNASHRGIGVAVQPWNDDDDDMPEWRPDDNKPQVSHLHPQPQPPQLQPQLQPMLRPHMTGHQQIARPPQMNTQNLVPLWQGQQSPWMAQSGGPHGLAPPVYQQNYGAPGLEGAQQGMPWRRDPANSRGF</sequence>
<dbReference type="InterPro" id="IPR003618">
    <property type="entry name" value="TFIIS_cen_dom"/>
</dbReference>
<feature type="compositionally biased region" description="Basic and acidic residues" evidence="1">
    <location>
        <begin position="1041"/>
        <end position="1051"/>
    </location>
</feature>
<dbReference type="InterPro" id="IPR036575">
    <property type="entry name" value="TFIIS_cen_dom_sf"/>
</dbReference>
<feature type="compositionally biased region" description="Polar residues" evidence="1">
    <location>
        <begin position="163"/>
        <end position="176"/>
    </location>
</feature>
<dbReference type="AlphaFoldDB" id="A0A067JSQ2"/>
<dbReference type="PANTHER" id="PTHR11477">
    <property type="entry name" value="TRANSCRIPTION FACTOR S-II ZINC FINGER DOMAIN-CONTAINING PROTEIN"/>
    <property type="match status" value="1"/>
</dbReference>
<feature type="compositionally biased region" description="Low complexity" evidence="1">
    <location>
        <begin position="492"/>
        <end position="502"/>
    </location>
</feature>
<keyword evidence="4" id="KW-1185">Reference proteome</keyword>
<feature type="domain" description="TFIIS central" evidence="2">
    <location>
        <begin position="343"/>
        <end position="463"/>
    </location>
</feature>
<feature type="region of interest" description="Disordered" evidence="1">
    <location>
        <begin position="808"/>
        <end position="906"/>
    </location>
</feature>
<dbReference type="Pfam" id="PF07744">
    <property type="entry name" value="SPOC"/>
    <property type="match status" value="1"/>
</dbReference>
<feature type="region of interest" description="Disordered" evidence="1">
    <location>
        <begin position="232"/>
        <end position="285"/>
    </location>
</feature>
<feature type="region of interest" description="Disordered" evidence="1">
    <location>
        <begin position="492"/>
        <end position="546"/>
    </location>
</feature>
<dbReference type="OrthoDB" id="1884872at2759"/>